<feature type="transmembrane region" description="Helical" evidence="1">
    <location>
        <begin position="99"/>
        <end position="119"/>
    </location>
</feature>
<keyword evidence="1" id="KW-0472">Membrane</keyword>
<evidence type="ECO:0000256" key="1">
    <source>
        <dbReference type="SAM" id="Phobius"/>
    </source>
</evidence>
<name>A0ABR2WMA3_9FUNG</name>
<dbReference type="Proteomes" id="UP001479436">
    <property type="component" value="Unassembled WGS sequence"/>
</dbReference>
<gene>
    <name evidence="2" type="ORF">K7432_011437</name>
</gene>
<keyword evidence="3" id="KW-1185">Reference proteome</keyword>
<feature type="transmembrane region" description="Helical" evidence="1">
    <location>
        <begin position="131"/>
        <end position="156"/>
    </location>
</feature>
<accession>A0ABR2WMA3</accession>
<comment type="caution">
    <text evidence="2">The sequence shown here is derived from an EMBL/GenBank/DDBJ whole genome shotgun (WGS) entry which is preliminary data.</text>
</comment>
<sequence>MIKNKDRSPLNYGEYSQLIDPKFGLVREESLFKDNWGSLVAVVVAVVAVIVGFIVCHRKFPNSDNSIIFILALSLFDFVADLLFVISNSFDIPKLAAPSILFLTLPFSFNLVASTYIIVKEVSNNPLFHEWFARHTLVTSLVSVLAATNPVLLNILRSRFMGFNSLCAPFSKRVTRMILFCTAIGVVIEDIPQLIIQSIYKTSNGYFKLFPFLSLVTSCLGILYSVVTHFYTFIVWRHQGNRGQNSKLDEDTLTSSMQAIPKRQSKGLSRLNEETSTAI</sequence>
<feature type="transmembrane region" description="Helical" evidence="1">
    <location>
        <begin position="36"/>
        <end position="55"/>
    </location>
</feature>
<proteinExistence type="predicted"/>
<protein>
    <submittedName>
        <fullName evidence="2">Uncharacterized protein</fullName>
    </submittedName>
</protein>
<dbReference type="EMBL" id="JASJQH010000883">
    <property type="protein sequence ID" value="KAK9762644.1"/>
    <property type="molecule type" value="Genomic_DNA"/>
</dbReference>
<keyword evidence="1" id="KW-0812">Transmembrane</keyword>
<evidence type="ECO:0000313" key="2">
    <source>
        <dbReference type="EMBL" id="KAK9762644.1"/>
    </source>
</evidence>
<feature type="transmembrane region" description="Helical" evidence="1">
    <location>
        <begin position="67"/>
        <end position="87"/>
    </location>
</feature>
<feature type="transmembrane region" description="Helical" evidence="1">
    <location>
        <begin position="177"/>
        <end position="200"/>
    </location>
</feature>
<evidence type="ECO:0000313" key="3">
    <source>
        <dbReference type="Proteomes" id="UP001479436"/>
    </source>
</evidence>
<organism evidence="2 3">
    <name type="scientific">Basidiobolus ranarum</name>
    <dbReference type="NCBI Taxonomy" id="34480"/>
    <lineage>
        <taxon>Eukaryota</taxon>
        <taxon>Fungi</taxon>
        <taxon>Fungi incertae sedis</taxon>
        <taxon>Zoopagomycota</taxon>
        <taxon>Entomophthoromycotina</taxon>
        <taxon>Basidiobolomycetes</taxon>
        <taxon>Basidiobolales</taxon>
        <taxon>Basidiobolaceae</taxon>
        <taxon>Basidiobolus</taxon>
    </lineage>
</organism>
<reference evidence="2 3" key="1">
    <citation type="submission" date="2023-04" db="EMBL/GenBank/DDBJ databases">
        <title>Genome of Basidiobolus ranarum AG-B5.</title>
        <authorList>
            <person name="Stajich J.E."/>
            <person name="Carter-House D."/>
            <person name="Gryganskyi A."/>
        </authorList>
    </citation>
    <scope>NUCLEOTIDE SEQUENCE [LARGE SCALE GENOMIC DNA]</scope>
    <source>
        <strain evidence="2 3">AG-B5</strain>
    </source>
</reference>
<feature type="transmembrane region" description="Helical" evidence="1">
    <location>
        <begin position="212"/>
        <end position="236"/>
    </location>
</feature>
<keyword evidence="1" id="KW-1133">Transmembrane helix</keyword>